<name>A0A5J5F0H4_9PEZI</name>
<protein>
    <recommendedName>
        <fullName evidence="3">DNA polymerase lambda</fullName>
        <ecNumber evidence="2">2.7.7.7</ecNumber>
    </recommendedName>
</protein>
<dbReference type="GO" id="GO:0003887">
    <property type="term" value="F:DNA-directed DNA polymerase activity"/>
    <property type="evidence" value="ECO:0007669"/>
    <property type="project" value="UniProtKB-KW"/>
</dbReference>
<dbReference type="GO" id="GO:0006303">
    <property type="term" value="P:double-strand break repair via nonhomologous end joining"/>
    <property type="evidence" value="ECO:0007669"/>
    <property type="project" value="TreeGrafter"/>
</dbReference>
<evidence type="ECO:0000256" key="10">
    <source>
        <dbReference type="ARBA" id="ARBA00023204"/>
    </source>
</evidence>
<gene>
    <name evidence="16" type="ORF">FN846DRAFT_945182</name>
</gene>
<dbReference type="Pfam" id="PF14792">
    <property type="entry name" value="DNA_pol_B_palm"/>
    <property type="match status" value="1"/>
</dbReference>
<dbReference type="Gene3D" id="3.40.50.10190">
    <property type="entry name" value="BRCT domain"/>
    <property type="match status" value="1"/>
</dbReference>
<evidence type="ECO:0000256" key="13">
    <source>
        <dbReference type="PIRSR" id="PIRSR622312-50"/>
    </source>
</evidence>
<feature type="compositionally biased region" description="Polar residues" evidence="14">
    <location>
        <begin position="81"/>
        <end position="100"/>
    </location>
</feature>
<keyword evidence="5" id="KW-0808">Transferase</keyword>
<dbReference type="InterPro" id="IPR043519">
    <property type="entry name" value="NT_sf"/>
</dbReference>
<keyword evidence="7" id="KW-0235">DNA replication</keyword>
<dbReference type="InterPro" id="IPR037160">
    <property type="entry name" value="DNA_Pol_thumb_sf"/>
</dbReference>
<dbReference type="GO" id="GO:0003677">
    <property type="term" value="F:DNA binding"/>
    <property type="evidence" value="ECO:0007669"/>
    <property type="project" value="InterPro"/>
</dbReference>
<evidence type="ECO:0000256" key="2">
    <source>
        <dbReference type="ARBA" id="ARBA00012417"/>
    </source>
</evidence>
<feature type="region of interest" description="Disordered" evidence="14">
    <location>
        <begin position="297"/>
        <end position="334"/>
    </location>
</feature>
<dbReference type="InterPro" id="IPR010996">
    <property type="entry name" value="HHH_MUS81"/>
</dbReference>
<dbReference type="Pfam" id="PF14791">
    <property type="entry name" value="DNA_pol_B_thumb"/>
    <property type="match status" value="1"/>
</dbReference>
<comment type="catalytic activity">
    <reaction evidence="12">
        <text>DNA(n) + a 2'-deoxyribonucleoside 5'-triphosphate = DNA(n+1) + diphosphate</text>
        <dbReference type="Rhea" id="RHEA:22508"/>
        <dbReference type="Rhea" id="RHEA-COMP:17339"/>
        <dbReference type="Rhea" id="RHEA-COMP:17340"/>
        <dbReference type="ChEBI" id="CHEBI:33019"/>
        <dbReference type="ChEBI" id="CHEBI:61560"/>
        <dbReference type="ChEBI" id="CHEBI:173112"/>
        <dbReference type="EC" id="2.7.7.7"/>
    </reaction>
</comment>
<dbReference type="FunFam" id="3.30.210.10:FF:000001">
    <property type="entry name" value="DNA polymerase lambda"/>
    <property type="match status" value="1"/>
</dbReference>
<keyword evidence="8" id="KW-0227">DNA damage</keyword>
<evidence type="ECO:0000256" key="7">
    <source>
        <dbReference type="ARBA" id="ARBA00022705"/>
    </source>
</evidence>
<dbReference type="SUPFAM" id="SSF81585">
    <property type="entry name" value="PsbU/PolX domain-like"/>
    <property type="match status" value="1"/>
</dbReference>
<evidence type="ECO:0000313" key="17">
    <source>
        <dbReference type="Proteomes" id="UP000326924"/>
    </source>
</evidence>
<dbReference type="Gene3D" id="3.30.460.10">
    <property type="entry name" value="Beta Polymerase, domain 2"/>
    <property type="match status" value="1"/>
</dbReference>
<dbReference type="InterPro" id="IPR028207">
    <property type="entry name" value="DNA_pol_B_palm_palm"/>
</dbReference>
<dbReference type="InterPro" id="IPR036420">
    <property type="entry name" value="BRCT_dom_sf"/>
</dbReference>
<dbReference type="Gene3D" id="1.10.150.20">
    <property type="entry name" value="5' to 3' exonuclease, C-terminal subdomain"/>
    <property type="match status" value="1"/>
</dbReference>
<dbReference type="FunFam" id="1.10.150.110:FF:000005">
    <property type="entry name" value="DNA polymerase POL4"/>
    <property type="match status" value="1"/>
</dbReference>
<comment type="caution">
    <text evidence="16">The sequence shown here is derived from an EMBL/GenBank/DDBJ whole genome shotgun (WGS) entry which is preliminary data.</text>
</comment>
<evidence type="ECO:0000256" key="6">
    <source>
        <dbReference type="ARBA" id="ARBA00022695"/>
    </source>
</evidence>
<dbReference type="InterPro" id="IPR022312">
    <property type="entry name" value="DNA_pol_X"/>
</dbReference>
<dbReference type="Gene3D" id="3.30.210.10">
    <property type="entry name" value="DNA polymerase, thumb domain"/>
    <property type="match status" value="1"/>
</dbReference>
<feature type="region of interest" description="Disordered" evidence="14">
    <location>
        <begin position="38"/>
        <end position="106"/>
    </location>
</feature>
<keyword evidence="17" id="KW-1185">Reference proteome</keyword>
<keyword evidence="9" id="KW-0239">DNA-directed DNA polymerase</keyword>
<sequence>MTNGLDAKPNYLNKAFFDDLYALDNTESEDENDVNLFTIPSLARKPKAAPPQPDSATMKETEPPKTARLALSDAEGKNINAPKTASTMSTDWPTGETRNTISRDIRKDLRFTSSTPTKATNIKVHKTDPMPKVTEKVKPIDHEVGMVKTPGPKFEEVATKPKPPAHLCWNLLEEKLKRTPKSKKKAVVSRGLIERSDLFDGYHFYFIPNSVKNPVRLRAMESFHEHGACILKEWDPNWVTHILVDSSWNLDYAEVLKDLKTSSVPDHIIVVLDIYPSDCIKYRRLVDHKQFMYDVPRTPTAPASPPPLSLPQSTANFIKETPPRSYSDSSKDTGNELQAAILEAKKLPFLDDHYESSSSKELNVDSDSDESRIASPRKKAPRLRKDQTFGFQCMNKNDGTTKNNPNQRTIEILSEMGDYYARVRDEWRSMSYRKAVATLRKQTKKIWFASEARKLPNIGERLADKIEEIVQTDSLRRLEYARDEPGDAALKLFLGVYGAGLKHAQQWVAKGHTTLQDLLDKEKLSASQRIGVERHADFAQRIPREEVRHHGELVIKAALEIDGELKLEIMGSYRRGAKDCGDIDVMITKEDAGNREMRGVLDTLTTKLTAMGFLKCGLAIPRGHDDGSKWHGASQLSPELPWRRIDFLIVPWAERGAALLYFTGNDIFNRSMRLLASKKGYRLNQRGLYKDVIRGPQRQKITEGTLVEGEDEKRIFKILGVPYRPPSDRNC</sequence>
<evidence type="ECO:0000256" key="8">
    <source>
        <dbReference type="ARBA" id="ARBA00022763"/>
    </source>
</evidence>
<evidence type="ECO:0000256" key="9">
    <source>
        <dbReference type="ARBA" id="ARBA00022932"/>
    </source>
</evidence>
<dbReference type="AlphaFoldDB" id="A0A5J5F0H4"/>
<dbReference type="PRINTS" id="PR00869">
    <property type="entry name" value="DNAPOLX"/>
</dbReference>
<dbReference type="SUPFAM" id="SSF52113">
    <property type="entry name" value="BRCT domain"/>
    <property type="match status" value="1"/>
</dbReference>
<organism evidence="16 17">
    <name type="scientific">Sphaerosporella brunnea</name>
    <dbReference type="NCBI Taxonomy" id="1250544"/>
    <lineage>
        <taxon>Eukaryota</taxon>
        <taxon>Fungi</taxon>
        <taxon>Dikarya</taxon>
        <taxon>Ascomycota</taxon>
        <taxon>Pezizomycotina</taxon>
        <taxon>Pezizomycetes</taxon>
        <taxon>Pezizales</taxon>
        <taxon>Pyronemataceae</taxon>
        <taxon>Sphaerosporella</taxon>
    </lineage>
</organism>
<dbReference type="SMART" id="SM00483">
    <property type="entry name" value="POLXc"/>
    <property type="match status" value="1"/>
</dbReference>
<dbReference type="PANTHER" id="PTHR11276:SF28">
    <property type="entry name" value="DNA POLYMERASE LAMBDA"/>
    <property type="match status" value="1"/>
</dbReference>
<evidence type="ECO:0000256" key="4">
    <source>
        <dbReference type="ARBA" id="ARBA00022634"/>
    </source>
</evidence>
<evidence type="ECO:0000313" key="16">
    <source>
        <dbReference type="EMBL" id="KAA8908452.1"/>
    </source>
</evidence>
<keyword evidence="6" id="KW-0548">Nucleotidyltransferase</keyword>
<dbReference type="InterPro" id="IPR002054">
    <property type="entry name" value="DNA-dir_DNA_pol_X"/>
</dbReference>
<dbReference type="SUPFAM" id="SSF47802">
    <property type="entry name" value="DNA polymerase beta, N-terminal domain-like"/>
    <property type="match status" value="1"/>
</dbReference>
<dbReference type="InterPro" id="IPR029398">
    <property type="entry name" value="PolB_thumb"/>
</dbReference>
<dbReference type="PRINTS" id="PR00870">
    <property type="entry name" value="DNAPOLXBETA"/>
</dbReference>
<dbReference type="InParanoid" id="A0A5J5F0H4"/>
<dbReference type="CDD" id="cd00141">
    <property type="entry name" value="NT_POLXc"/>
    <property type="match status" value="1"/>
</dbReference>
<feature type="active site" description="Nucleophile; Schiff-base intermediate with DNA; for 5'-dRP lyase activity" evidence="13">
    <location>
        <position position="465"/>
    </location>
</feature>
<comment type="cofactor">
    <cofactor evidence="1">
        <name>Mn(2+)</name>
        <dbReference type="ChEBI" id="CHEBI:29035"/>
    </cofactor>
</comment>
<dbReference type="EC" id="2.7.7.7" evidence="2"/>
<dbReference type="Proteomes" id="UP000326924">
    <property type="component" value="Unassembled WGS sequence"/>
</dbReference>
<evidence type="ECO:0000256" key="12">
    <source>
        <dbReference type="ARBA" id="ARBA00049244"/>
    </source>
</evidence>
<dbReference type="SUPFAM" id="SSF81301">
    <property type="entry name" value="Nucleotidyltransferase"/>
    <property type="match status" value="1"/>
</dbReference>
<dbReference type="PROSITE" id="PS50172">
    <property type="entry name" value="BRCT"/>
    <property type="match status" value="1"/>
</dbReference>
<dbReference type="GO" id="GO:0016829">
    <property type="term" value="F:lyase activity"/>
    <property type="evidence" value="ECO:0007669"/>
    <property type="project" value="UniProtKB-KW"/>
</dbReference>
<proteinExistence type="predicted"/>
<dbReference type="InterPro" id="IPR002008">
    <property type="entry name" value="DNA_pol_X_beta-like"/>
</dbReference>
<dbReference type="Gene3D" id="1.10.150.110">
    <property type="entry name" value="DNA polymerase beta, N-terminal domain-like"/>
    <property type="match status" value="1"/>
</dbReference>
<evidence type="ECO:0000256" key="1">
    <source>
        <dbReference type="ARBA" id="ARBA00001936"/>
    </source>
</evidence>
<evidence type="ECO:0000256" key="5">
    <source>
        <dbReference type="ARBA" id="ARBA00022679"/>
    </source>
</evidence>
<reference evidence="16 17" key="1">
    <citation type="submission" date="2019-09" db="EMBL/GenBank/DDBJ databases">
        <title>Draft genome of the ectomycorrhizal ascomycete Sphaerosporella brunnea.</title>
        <authorList>
            <consortium name="DOE Joint Genome Institute"/>
            <person name="Benucci G.M."/>
            <person name="Marozzi G."/>
            <person name="Antonielli L."/>
            <person name="Sanchez S."/>
            <person name="Marco P."/>
            <person name="Wang X."/>
            <person name="Falini L.B."/>
            <person name="Barry K."/>
            <person name="Haridas S."/>
            <person name="Lipzen A."/>
            <person name="Labutti K."/>
            <person name="Grigoriev I.V."/>
            <person name="Murat C."/>
            <person name="Martin F."/>
            <person name="Albertini E."/>
            <person name="Donnini D."/>
            <person name="Bonito G."/>
        </authorList>
    </citation>
    <scope>NUCLEOTIDE SEQUENCE [LARGE SCALE GENOMIC DNA]</scope>
    <source>
        <strain evidence="16 17">Sb_GMNB300</strain>
    </source>
</reference>
<evidence type="ECO:0000256" key="3">
    <source>
        <dbReference type="ARBA" id="ARBA00016513"/>
    </source>
</evidence>
<dbReference type="InterPro" id="IPR001357">
    <property type="entry name" value="BRCT_dom"/>
</dbReference>
<dbReference type="EMBL" id="VXIS01000068">
    <property type="protein sequence ID" value="KAA8908452.1"/>
    <property type="molecule type" value="Genomic_DNA"/>
</dbReference>
<keyword evidence="10" id="KW-0234">DNA repair</keyword>
<keyword evidence="4" id="KW-0237">DNA synthesis</keyword>
<evidence type="ECO:0000256" key="14">
    <source>
        <dbReference type="SAM" id="MobiDB-lite"/>
    </source>
</evidence>
<evidence type="ECO:0000259" key="15">
    <source>
        <dbReference type="PROSITE" id="PS50172"/>
    </source>
</evidence>
<dbReference type="Pfam" id="PF14716">
    <property type="entry name" value="HHH_8"/>
    <property type="match status" value="1"/>
</dbReference>
<keyword evidence="11" id="KW-0456">Lyase</keyword>
<dbReference type="OrthoDB" id="205514at2759"/>
<dbReference type="InterPro" id="IPR027421">
    <property type="entry name" value="DNA_pol_lamdba_lyase_dom_sf"/>
</dbReference>
<feature type="domain" description="BRCT" evidence="15">
    <location>
        <begin position="194"/>
        <end position="293"/>
    </location>
</feature>
<dbReference type="FunCoup" id="A0A5J5F0H4">
    <property type="interactions" value="259"/>
</dbReference>
<dbReference type="InterPro" id="IPR018944">
    <property type="entry name" value="DNA_pol_lambd_fingers_domain"/>
</dbReference>
<dbReference type="PANTHER" id="PTHR11276">
    <property type="entry name" value="DNA POLYMERASE TYPE-X FAMILY MEMBER"/>
    <property type="match status" value="1"/>
</dbReference>
<evidence type="ECO:0000256" key="11">
    <source>
        <dbReference type="ARBA" id="ARBA00023239"/>
    </source>
</evidence>
<dbReference type="GO" id="GO:0005634">
    <property type="term" value="C:nucleus"/>
    <property type="evidence" value="ECO:0007669"/>
    <property type="project" value="TreeGrafter"/>
</dbReference>
<feature type="region of interest" description="Disordered" evidence="14">
    <location>
        <begin position="358"/>
        <end position="386"/>
    </location>
</feature>
<dbReference type="Pfam" id="PF10391">
    <property type="entry name" value="DNA_pol_lambd_f"/>
    <property type="match status" value="1"/>
</dbReference>
<accession>A0A5J5F0H4</accession>